<evidence type="ECO:0000313" key="2">
    <source>
        <dbReference type="EMBL" id="ETO14619.1"/>
    </source>
</evidence>
<keyword evidence="3" id="KW-1185">Reference proteome</keyword>
<evidence type="ECO:0000313" key="3">
    <source>
        <dbReference type="Proteomes" id="UP000023152"/>
    </source>
</evidence>
<evidence type="ECO:0000256" key="1">
    <source>
        <dbReference type="SAM" id="Coils"/>
    </source>
</evidence>
<keyword evidence="1" id="KW-0175">Coiled coil</keyword>
<gene>
    <name evidence="2" type="ORF">RFI_22749</name>
</gene>
<accession>X6ML73</accession>
<protein>
    <submittedName>
        <fullName evidence="2">Uncharacterized protein</fullName>
    </submittedName>
</protein>
<dbReference type="AlphaFoldDB" id="X6ML73"/>
<comment type="caution">
    <text evidence="2">The sequence shown here is derived from an EMBL/GenBank/DDBJ whole genome shotgun (WGS) entry which is preliminary data.</text>
</comment>
<feature type="coiled-coil region" evidence="1">
    <location>
        <begin position="66"/>
        <end position="93"/>
    </location>
</feature>
<proteinExistence type="predicted"/>
<name>X6ML73_RETFI</name>
<dbReference type="Proteomes" id="UP000023152">
    <property type="component" value="Unassembled WGS sequence"/>
</dbReference>
<reference evidence="2 3" key="1">
    <citation type="journal article" date="2013" name="Curr. Biol.">
        <title>The Genome of the Foraminiferan Reticulomyxa filosa.</title>
        <authorList>
            <person name="Glockner G."/>
            <person name="Hulsmann N."/>
            <person name="Schleicher M."/>
            <person name="Noegel A.A."/>
            <person name="Eichinger L."/>
            <person name="Gallinger C."/>
            <person name="Pawlowski J."/>
            <person name="Sierra R."/>
            <person name="Euteneuer U."/>
            <person name="Pillet L."/>
            <person name="Moustafa A."/>
            <person name="Platzer M."/>
            <person name="Groth M."/>
            <person name="Szafranski K."/>
            <person name="Schliwa M."/>
        </authorList>
    </citation>
    <scope>NUCLEOTIDE SEQUENCE [LARGE SCALE GENOMIC DNA]</scope>
</reference>
<sequence length="460" mass="54974">MKWGFSTQQEWSDYDTLQIKLQLQQSNTIHNKHWDTARYCIEQGAWIDVREGGLDENTSQTPCEYISGLIEDIENEEKKNKKKKKKIKENNKEYVEMCKWILKKRITYPMKQIEYAIDYVKDKLIDEDGVSKVIDTEVHLFLLGMNQKELKEILIDDNLLYWATGRNVVFMKNENLNRKRFDEGWYVMTFLRYRIFLLFEICVELKREGTCNIKLPKNTTFEQVCKKGLKELQVQLTTYWDYITGVRIHNKCPALLDDWSLNIVDRLMNLKPTLSKNEYYEMSLVVGHKGHTIYLSLCKIFNYILIRIDNRWMKTVPSNTSHPKKTIQINDKRCKEIQPYVVAYFPCDSENINKNKEWLKNYIKYAFALRNDESDKSMKHLYCSDIQSLHDTPPREGELPSIVKSWPYRPVQTKANNCYLRSHNVGYRIRLDENLYKWFRNQEEKSFVFDRSNHSKGMNE</sequence>
<organism evidence="2 3">
    <name type="scientific">Reticulomyxa filosa</name>
    <dbReference type="NCBI Taxonomy" id="46433"/>
    <lineage>
        <taxon>Eukaryota</taxon>
        <taxon>Sar</taxon>
        <taxon>Rhizaria</taxon>
        <taxon>Retaria</taxon>
        <taxon>Foraminifera</taxon>
        <taxon>Monothalamids</taxon>
        <taxon>Reticulomyxidae</taxon>
        <taxon>Reticulomyxa</taxon>
    </lineage>
</organism>
<dbReference type="EMBL" id="ASPP01019912">
    <property type="protein sequence ID" value="ETO14619.1"/>
    <property type="molecule type" value="Genomic_DNA"/>
</dbReference>